<dbReference type="Proteomes" id="UP000198327">
    <property type="component" value="Unassembled WGS sequence"/>
</dbReference>
<evidence type="ECO:0008006" key="4">
    <source>
        <dbReference type="Google" id="ProtNLM"/>
    </source>
</evidence>
<gene>
    <name evidence="2" type="ORF">SAMN05421642_11513</name>
</gene>
<evidence type="ECO:0000256" key="1">
    <source>
        <dbReference type="SAM" id="MobiDB-lite"/>
    </source>
</evidence>
<protein>
    <recommendedName>
        <fullName evidence="4">Lipoprotein</fullName>
    </recommendedName>
</protein>
<dbReference type="RefSeq" id="WP_176444432.1">
    <property type="nucleotide sequence ID" value="NZ_FZOW01000015.1"/>
</dbReference>
<sequence>MRLSTGHRGVRGRGVRAILATALAACVVAGCGGESPARDGLNPVPTRTSDASTTEQSPPPDPAEPIAVSDFTVLPTFRCLDETPARTVVTVGWAAPDAAEVSLSLDGQVLAVGLQDTVPYQVPAGGAAGIGAAVVFDCNAADSRTIDVAWAAPGYITTTRTVTVTKEPTDD</sequence>
<dbReference type="PROSITE" id="PS51257">
    <property type="entry name" value="PROKAR_LIPOPROTEIN"/>
    <property type="match status" value="1"/>
</dbReference>
<feature type="region of interest" description="Disordered" evidence="1">
    <location>
        <begin position="36"/>
        <end position="65"/>
    </location>
</feature>
<accession>A0A239M0K8</accession>
<proteinExistence type="predicted"/>
<dbReference type="AlphaFoldDB" id="A0A239M0K8"/>
<feature type="compositionally biased region" description="Polar residues" evidence="1">
    <location>
        <begin position="45"/>
        <end position="56"/>
    </location>
</feature>
<keyword evidence="3" id="KW-1185">Reference proteome</keyword>
<reference evidence="3" key="1">
    <citation type="submission" date="2017-06" db="EMBL/GenBank/DDBJ databases">
        <authorList>
            <person name="Varghese N."/>
            <person name="Submissions S."/>
        </authorList>
    </citation>
    <scope>NUCLEOTIDE SEQUENCE [LARGE SCALE GENOMIC DNA]</scope>
    <source>
        <strain evidence="3">JCM 23211</strain>
    </source>
</reference>
<name>A0A239M0K8_9NOCA</name>
<dbReference type="EMBL" id="FZOW01000015">
    <property type="protein sequence ID" value="SNT35439.1"/>
    <property type="molecule type" value="Genomic_DNA"/>
</dbReference>
<organism evidence="2 3">
    <name type="scientific">Rhodococcoides kyotonense</name>
    <dbReference type="NCBI Taxonomy" id="398843"/>
    <lineage>
        <taxon>Bacteria</taxon>
        <taxon>Bacillati</taxon>
        <taxon>Actinomycetota</taxon>
        <taxon>Actinomycetes</taxon>
        <taxon>Mycobacteriales</taxon>
        <taxon>Nocardiaceae</taxon>
        <taxon>Rhodococcoides</taxon>
    </lineage>
</organism>
<evidence type="ECO:0000313" key="2">
    <source>
        <dbReference type="EMBL" id="SNT35439.1"/>
    </source>
</evidence>
<evidence type="ECO:0000313" key="3">
    <source>
        <dbReference type="Proteomes" id="UP000198327"/>
    </source>
</evidence>